<evidence type="ECO:0000313" key="3">
    <source>
        <dbReference type="Proteomes" id="UP000199197"/>
    </source>
</evidence>
<organism evidence="2 3">
    <name type="scientific">Candidatus Chryseopegocella kryptomonas</name>
    <dbReference type="NCBI Taxonomy" id="1633643"/>
    <lineage>
        <taxon>Bacteria</taxon>
        <taxon>Pseudomonadati</taxon>
        <taxon>Candidatus Kryptoniota</taxon>
        <taxon>Candidatus Chryseopegocella</taxon>
    </lineage>
</organism>
<name>A0A0P1MPZ3_9BACT</name>
<dbReference type="Proteomes" id="UP000199197">
    <property type="component" value="Unassembled WGS sequence"/>
</dbReference>
<evidence type="ECO:0008006" key="4">
    <source>
        <dbReference type="Google" id="ProtNLM"/>
    </source>
</evidence>
<dbReference type="AlphaFoldDB" id="A0A0P1MPZ3"/>
<dbReference type="Gene3D" id="1.20.58.130">
    <property type="match status" value="1"/>
</dbReference>
<proteinExistence type="predicted"/>
<gene>
    <name evidence="2" type="ORF">JGI23_00340</name>
</gene>
<feature type="transmembrane region" description="Helical" evidence="1">
    <location>
        <begin position="113"/>
        <end position="132"/>
    </location>
</feature>
<dbReference type="RefSeq" id="WP_092347514.1">
    <property type="nucleotide sequence ID" value="NZ_CZVW01000003.1"/>
</dbReference>
<accession>A0A0P1MPZ3</accession>
<dbReference type="OrthoDB" id="14291at2"/>
<keyword evidence="1" id="KW-0812">Transmembrane</keyword>
<reference evidence="3" key="1">
    <citation type="submission" date="2015-11" db="EMBL/GenBank/DDBJ databases">
        <authorList>
            <person name="Varghese N."/>
        </authorList>
    </citation>
    <scope>NUCLEOTIDE SEQUENCE [LARGE SCALE GENOMIC DNA]</scope>
    <source>
        <strain evidence="3">JGI-23</strain>
    </source>
</reference>
<evidence type="ECO:0000313" key="2">
    <source>
        <dbReference type="EMBL" id="CUS97695.1"/>
    </source>
</evidence>
<keyword evidence="1" id="KW-0472">Membrane</keyword>
<sequence>MPITIPAEVYIEFEEALGSERAKKIVLALEKVIDYEIVNKWSQTKFELRDELLKEIATKKELDALRGEIYAKIESIDSKIDSVKNELNSRIESVRVELRKEIENMALKLERRFTILFIILLFTIILLNRDALEFILKLLKLI</sequence>
<evidence type="ECO:0000256" key="1">
    <source>
        <dbReference type="SAM" id="Phobius"/>
    </source>
</evidence>
<protein>
    <recommendedName>
        <fullName evidence="4">DUF1640 domain-containing protein</fullName>
    </recommendedName>
</protein>
<dbReference type="EMBL" id="CZVW01000003">
    <property type="protein sequence ID" value="CUS97695.1"/>
    <property type="molecule type" value="Genomic_DNA"/>
</dbReference>
<keyword evidence="1" id="KW-1133">Transmembrane helix</keyword>
<keyword evidence="3" id="KW-1185">Reference proteome</keyword>